<protein>
    <recommendedName>
        <fullName evidence="6">Tetraspanin</fullName>
    </recommendedName>
</protein>
<feature type="transmembrane region" description="Helical" evidence="6">
    <location>
        <begin position="87"/>
        <end position="111"/>
    </location>
</feature>
<sequence>MGSLEGCAACSKILLIVFNVVFFIFGAVFLGIGIWATTDIYRPDILKIMDNPAIQNGSYVLIAIGAFIFILAFLGCCGACCENKCMLIMYFIILLIVVIIQIAAGAVVVAFNNTVQTYLRDEMSKSMEKYESADSTETYSVAWNAAQSFLQCCGIDNYTDWQDTTWATEQTPTNVDGVDITLDYPLSCCYVEDPTQVVSGETPMPDNVTACIGFGVDVPNKYMYSDGCYTTLKQYLEDNIMYVGAVALGIAFIEIMGLILSCCVYRGLKKAEEVI</sequence>
<keyword evidence="7" id="KW-1185">Reference proteome</keyword>
<dbReference type="Proteomes" id="UP000694865">
    <property type="component" value="Unplaced"/>
</dbReference>
<evidence type="ECO:0000256" key="2">
    <source>
        <dbReference type="ARBA" id="ARBA00006840"/>
    </source>
</evidence>
<dbReference type="InterPro" id="IPR018503">
    <property type="entry name" value="Tetraspanin_CS"/>
</dbReference>
<reference evidence="8" key="1">
    <citation type="submission" date="2025-08" db="UniProtKB">
        <authorList>
            <consortium name="RefSeq"/>
        </authorList>
    </citation>
    <scope>IDENTIFICATION</scope>
    <source>
        <tissue evidence="8">Testes</tissue>
    </source>
</reference>
<dbReference type="PANTHER" id="PTHR19282">
    <property type="entry name" value="TETRASPANIN"/>
    <property type="match status" value="1"/>
</dbReference>
<feature type="transmembrane region" description="Helical" evidence="6">
    <location>
        <begin position="57"/>
        <end position="80"/>
    </location>
</feature>
<evidence type="ECO:0000313" key="8">
    <source>
        <dbReference type="RefSeq" id="XP_006815755.1"/>
    </source>
</evidence>
<gene>
    <name evidence="8" type="primary">LOC100370603</name>
</gene>
<dbReference type="Pfam" id="PF00335">
    <property type="entry name" value="Tetraspanin"/>
    <property type="match status" value="1"/>
</dbReference>
<evidence type="ECO:0000256" key="4">
    <source>
        <dbReference type="ARBA" id="ARBA00022989"/>
    </source>
</evidence>
<dbReference type="InterPro" id="IPR008952">
    <property type="entry name" value="Tetraspanin_EC2_sf"/>
</dbReference>
<evidence type="ECO:0000256" key="6">
    <source>
        <dbReference type="RuleBase" id="RU361218"/>
    </source>
</evidence>
<dbReference type="PRINTS" id="PR00259">
    <property type="entry name" value="TMFOUR"/>
</dbReference>
<dbReference type="Gene3D" id="1.10.1450.10">
    <property type="entry name" value="Tetraspanin"/>
    <property type="match status" value="1"/>
</dbReference>
<comment type="similarity">
    <text evidence="2 6">Belongs to the tetraspanin (TM4SF) family.</text>
</comment>
<accession>A0ABM0M6W4</accession>
<keyword evidence="3 6" id="KW-0812">Transmembrane</keyword>
<feature type="transmembrane region" description="Helical" evidence="6">
    <location>
        <begin position="240"/>
        <end position="265"/>
    </location>
</feature>
<dbReference type="PROSITE" id="PS00421">
    <property type="entry name" value="TM4_1"/>
    <property type="match status" value="1"/>
</dbReference>
<dbReference type="SUPFAM" id="SSF48652">
    <property type="entry name" value="Tetraspanin"/>
    <property type="match status" value="1"/>
</dbReference>
<organism evidence="7 8">
    <name type="scientific">Saccoglossus kowalevskii</name>
    <name type="common">Acorn worm</name>
    <dbReference type="NCBI Taxonomy" id="10224"/>
    <lineage>
        <taxon>Eukaryota</taxon>
        <taxon>Metazoa</taxon>
        <taxon>Hemichordata</taxon>
        <taxon>Enteropneusta</taxon>
        <taxon>Harrimaniidae</taxon>
        <taxon>Saccoglossus</taxon>
    </lineage>
</organism>
<evidence type="ECO:0000256" key="1">
    <source>
        <dbReference type="ARBA" id="ARBA00004141"/>
    </source>
</evidence>
<keyword evidence="4 6" id="KW-1133">Transmembrane helix</keyword>
<keyword evidence="5 6" id="KW-0472">Membrane</keyword>
<comment type="subcellular location">
    <subcellularLocation>
        <location evidence="1 6">Membrane</location>
        <topology evidence="1 6">Multi-pass membrane protein</topology>
    </subcellularLocation>
</comment>
<name>A0ABM0M6W4_SACKO</name>
<evidence type="ECO:0000256" key="5">
    <source>
        <dbReference type="ARBA" id="ARBA00023136"/>
    </source>
</evidence>
<feature type="transmembrane region" description="Helical" evidence="6">
    <location>
        <begin position="12"/>
        <end position="37"/>
    </location>
</feature>
<proteinExistence type="inferred from homology"/>
<dbReference type="GeneID" id="100370603"/>
<dbReference type="PIRSF" id="PIRSF002419">
    <property type="entry name" value="Tetraspanin"/>
    <property type="match status" value="1"/>
</dbReference>
<evidence type="ECO:0000313" key="7">
    <source>
        <dbReference type="Proteomes" id="UP000694865"/>
    </source>
</evidence>
<evidence type="ECO:0000256" key="3">
    <source>
        <dbReference type="ARBA" id="ARBA00022692"/>
    </source>
</evidence>
<dbReference type="RefSeq" id="XP_006815755.1">
    <property type="nucleotide sequence ID" value="XM_006815692.1"/>
</dbReference>
<dbReference type="InterPro" id="IPR000301">
    <property type="entry name" value="Tetraspanin_animals"/>
</dbReference>
<dbReference type="PANTHER" id="PTHR19282:SF519">
    <property type="entry name" value="TETRASPANIN"/>
    <property type="match status" value="1"/>
</dbReference>
<dbReference type="InterPro" id="IPR018499">
    <property type="entry name" value="Tetraspanin/Peripherin"/>
</dbReference>